<dbReference type="PANTHER" id="PTHR30258">
    <property type="entry name" value="TYPE II SECRETION SYSTEM PROTEIN GSPE-RELATED"/>
    <property type="match status" value="1"/>
</dbReference>
<comment type="caution">
    <text evidence="5">The sequence shown here is derived from an EMBL/GenBank/DDBJ whole genome shotgun (WGS) entry which is preliminary data.</text>
</comment>
<organism evidence="5 6">
    <name type="scientific">Candidatus Portnoybacteria bacterium RBG_19FT_COMBO_36_7</name>
    <dbReference type="NCBI Taxonomy" id="1801992"/>
    <lineage>
        <taxon>Bacteria</taxon>
        <taxon>Candidatus Portnoyibacteriota</taxon>
    </lineage>
</organism>
<evidence type="ECO:0000256" key="2">
    <source>
        <dbReference type="ARBA" id="ARBA00022741"/>
    </source>
</evidence>
<name>A0A1G2F6Q0_9BACT</name>
<dbReference type="AlphaFoldDB" id="A0A1G2F6Q0"/>
<dbReference type="EMBL" id="MHMW01000027">
    <property type="protein sequence ID" value="OGZ33719.1"/>
    <property type="molecule type" value="Genomic_DNA"/>
</dbReference>
<feature type="domain" description="Bacterial type II secretion system protein E" evidence="4">
    <location>
        <begin position="371"/>
        <end position="385"/>
    </location>
</feature>
<comment type="similarity">
    <text evidence="1">Belongs to the GSP E family.</text>
</comment>
<accession>A0A1G2F6Q0</accession>
<dbReference type="PROSITE" id="PS00662">
    <property type="entry name" value="T2SP_E"/>
    <property type="match status" value="1"/>
</dbReference>
<evidence type="ECO:0000259" key="4">
    <source>
        <dbReference type="PROSITE" id="PS00662"/>
    </source>
</evidence>
<dbReference type="Gene3D" id="3.30.450.90">
    <property type="match status" value="1"/>
</dbReference>
<dbReference type="InterPro" id="IPR003593">
    <property type="entry name" value="AAA+_ATPase"/>
</dbReference>
<dbReference type="SUPFAM" id="SSF160246">
    <property type="entry name" value="EspE N-terminal domain-like"/>
    <property type="match status" value="1"/>
</dbReference>
<dbReference type="CDD" id="cd01129">
    <property type="entry name" value="PulE-GspE-like"/>
    <property type="match status" value="1"/>
</dbReference>
<dbReference type="Gene3D" id="3.30.300.160">
    <property type="entry name" value="Type II secretion system, protein E, N-terminal domain"/>
    <property type="match status" value="1"/>
</dbReference>
<dbReference type="STRING" id="1801992.A2Y98_03490"/>
<protein>
    <recommendedName>
        <fullName evidence="4">Bacterial type II secretion system protein E domain-containing protein</fullName>
    </recommendedName>
</protein>
<dbReference type="Gene3D" id="3.40.50.300">
    <property type="entry name" value="P-loop containing nucleotide triphosphate hydrolases"/>
    <property type="match status" value="1"/>
</dbReference>
<dbReference type="InterPro" id="IPR037257">
    <property type="entry name" value="T2SS_E_N_sf"/>
</dbReference>
<evidence type="ECO:0000313" key="6">
    <source>
        <dbReference type="Proteomes" id="UP000179099"/>
    </source>
</evidence>
<dbReference type="Pfam" id="PF05157">
    <property type="entry name" value="MshEN"/>
    <property type="match status" value="1"/>
</dbReference>
<proteinExistence type="inferred from homology"/>
<dbReference type="InterPro" id="IPR001482">
    <property type="entry name" value="T2SS/T4SS_dom"/>
</dbReference>
<keyword evidence="3" id="KW-0067">ATP-binding</keyword>
<dbReference type="GO" id="GO:0005524">
    <property type="term" value="F:ATP binding"/>
    <property type="evidence" value="ECO:0007669"/>
    <property type="project" value="UniProtKB-KW"/>
</dbReference>
<dbReference type="SUPFAM" id="SSF52540">
    <property type="entry name" value="P-loop containing nucleoside triphosphate hydrolases"/>
    <property type="match status" value="1"/>
</dbReference>
<dbReference type="SMART" id="SM00382">
    <property type="entry name" value="AAA"/>
    <property type="match status" value="1"/>
</dbReference>
<dbReference type="GO" id="GO:0005886">
    <property type="term" value="C:plasma membrane"/>
    <property type="evidence" value="ECO:0007669"/>
    <property type="project" value="TreeGrafter"/>
</dbReference>
<dbReference type="PANTHER" id="PTHR30258:SF1">
    <property type="entry name" value="PROTEIN TRANSPORT PROTEIN HOFB HOMOLOG"/>
    <property type="match status" value="1"/>
</dbReference>
<keyword evidence="2" id="KW-0547">Nucleotide-binding</keyword>
<sequence length="566" mass="62795">MCSGSILITKFSIALRLENLDIIGMPKELIIDEAKNIEERANNLGVPYVSLAGRNIPAEILKEISEEAASFYQLVPIEKKGNILRVGMVNPDDIKAKQALNFIAKRRNFEPEICIITPADFKNVLIQYRTLKEEVAVALKELQEELIEAAPETKKSKAEEVAERVMAEAPITKIVAVMLRHAQEGRASDIHIEPSETEVRIRFRVDGVLYTSIILPKNIHSAVASRVKILSNLKIDETRVPQDGRFHSIIDGKKIDFRVSTFPTSFGEKVVLRLLDPTVGLLDFEQLGLTGYNAKVVEEGIKKPFGMVLITGPTGSGKTTTLYAILNILNEPGVNIVSLEDPIEYNVEGISQSQIKPEIGYTFASGLRSILRQDPDIIMVGEIRDEETADLATHSALTGHIVLSTLHTNNAIGVIPRLVDMGVSGFLLPSAVNIAMAQRLVRRLCPSCKKEAVVMPKVKELIETEIAKMPEQTKKDYQELLSKEIKIYESPGCKVCGGKGTKGRIAMYEALYMTPELERIIIEAPTESKILEESKRQGMLTMRQDGFLKVLEGIISLEEVLETVEE</sequence>
<dbReference type="InterPro" id="IPR027417">
    <property type="entry name" value="P-loop_NTPase"/>
</dbReference>
<evidence type="ECO:0000256" key="1">
    <source>
        <dbReference type="ARBA" id="ARBA00006611"/>
    </source>
</evidence>
<dbReference type="Proteomes" id="UP000179099">
    <property type="component" value="Unassembled WGS sequence"/>
</dbReference>
<evidence type="ECO:0000313" key="5">
    <source>
        <dbReference type="EMBL" id="OGZ33719.1"/>
    </source>
</evidence>
<dbReference type="GO" id="GO:0016887">
    <property type="term" value="F:ATP hydrolysis activity"/>
    <property type="evidence" value="ECO:0007669"/>
    <property type="project" value="TreeGrafter"/>
</dbReference>
<reference evidence="5 6" key="1">
    <citation type="journal article" date="2016" name="Nat. Commun.">
        <title>Thousands of microbial genomes shed light on interconnected biogeochemical processes in an aquifer system.</title>
        <authorList>
            <person name="Anantharaman K."/>
            <person name="Brown C.T."/>
            <person name="Hug L.A."/>
            <person name="Sharon I."/>
            <person name="Castelle C.J."/>
            <person name="Probst A.J."/>
            <person name="Thomas B.C."/>
            <person name="Singh A."/>
            <person name="Wilkins M.J."/>
            <person name="Karaoz U."/>
            <person name="Brodie E.L."/>
            <person name="Williams K.H."/>
            <person name="Hubbard S.S."/>
            <person name="Banfield J.F."/>
        </authorList>
    </citation>
    <scope>NUCLEOTIDE SEQUENCE [LARGE SCALE GENOMIC DNA]</scope>
</reference>
<gene>
    <name evidence="5" type="ORF">A2Y98_03490</name>
</gene>
<dbReference type="Pfam" id="PF00437">
    <property type="entry name" value="T2SSE"/>
    <property type="match status" value="1"/>
</dbReference>
<dbReference type="InterPro" id="IPR007831">
    <property type="entry name" value="T2SS_GspE_N"/>
</dbReference>
<evidence type="ECO:0000256" key="3">
    <source>
        <dbReference type="ARBA" id="ARBA00022840"/>
    </source>
</evidence>